<gene>
    <name evidence="2" type="ORF">METZ01_LOCUS317532</name>
</gene>
<proteinExistence type="predicted"/>
<dbReference type="EMBL" id="UINC01102787">
    <property type="protein sequence ID" value="SVC64678.1"/>
    <property type="molecule type" value="Genomic_DNA"/>
</dbReference>
<evidence type="ECO:0000256" key="1">
    <source>
        <dbReference type="SAM" id="Coils"/>
    </source>
</evidence>
<accession>A0A382NVZ9</accession>
<keyword evidence="1" id="KW-0175">Coiled coil</keyword>
<name>A0A382NVZ9_9ZZZZ</name>
<organism evidence="2">
    <name type="scientific">marine metagenome</name>
    <dbReference type="NCBI Taxonomy" id="408172"/>
    <lineage>
        <taxon>unclassified sequences</taxon>
        <taxon>metagenomes</taxon>
        <taxon>ecological metagenomes</taxon>
    </lineage>
</organism>
<feature type="coiled-coil region" evidence="1">
    <location>
        <begin position="12"/>
        <end position="39"/>
    </location>
</feature>
<evidence type="ECO:0000313" key="2">
    <source>
        <dbReference type="EMBL" id="SVC64678.1"/>
    </source>
</evidence>
<protein>
    <submittedName>
        <fullName evidence="2">Uncharacterized protein</fullName>
    </submittedName>
</protein>
<dbReference type="AlphaFoldDB" id="A0A382NVZ9"/>
<reference evidence="2" key="1">
    <citation type="submission" date="2018-05" db="EMBL/GenBank/DDBJ databases">
        <authorList>
            <person name="Lanie J.A."/>
            <person name="Ng W.-L."/>
            <person name="Kazmierczak K.M."/>
            <person name="Andrzejewski T.M."/>
            <person name="Davidsen T.M."/>
            <person name="Wayne K.J."/>
            <person name="Tettelin H."/>
            <person name="Glass J.I."/>
            <person name="Rusch D."/>
            <person name="Podicherti R."/>
            <person name="Tsui H.-C.T."/>
            <person name="Winkler M.E."/>
        </authorList>
    </citation>
    <scope>NUCLEOTIDE SEQUENCE</scope>
</reference>
<sequence>MLGITKAILTELEKSIKALAQAQTKVLQLDQELEGLKKIDGTAIHGMLKK</sequence>